<sequence>MPLTVPSTEGSGHAALSSIAPAGNAIERAVAWIARMDSSIAQREIPAAGSGAGVEDLIIARDVGTTSAVTDSSQNRGSQVLWQDRVN</sequence>
<dbReference type="Proteomes" id="UP000297777">
    <property type="component" value="Unassembled WGS sequence"/>
</dbReference>
<dbReference type="EMBL" id="PQXH01000201">
    <property type="protein sequence ID" value="TGO08592.1"/>
    <property type="molecule type" value="Genomic_DNA"/>
</dbReference>
<evidence type="ECO:0000313" key="3">
    <source>
        <dbReference type="Proteomes" id="UP000297777"/>
    </source>
</evidence>
<gene>
    <name evidence="2" type="ORF">BTUL_0201g00060</name>
</gene>
<organism evidence="2 3">
    <name type="scientific">Botrytis tulipae</name>
    <dbReference type="NCBI Taxonomy" id="87230"/>
    <lineage>
        <taxon>Eukaryota</taxon>
        <taxon>Fungi</taxon>
        <taxon>Dikarya</taxon>
        <taxon>Ascomycota</taxon>
        <taxon>Pezizomycotina</taxon>
        <taxon>Leotiomycetes</taxon>
        <taxon>Helotiales</taxon>
        <taxon>Sclerotiniaceae</taxon>
        <taxon>Botrytis</taxon>
    </lineage>
</organism>
<name>A0A4Z1ECZ2_9HELO</name>
<feature type="compositionally biased region" description="Polar residues" evidence="1">
    <location>
        <begin position="66"/>
        <end position="81"/>
    </location>
</feature>
<reference evidence="2 3" key="1">
    <citation type="submission" date="2017-12" db="EMBL/GenBank/DDBJ databases">
        <title>Comparative genomics of Botrytis spp.</title>
        <authorList>
            <person name="Valero-Jimenez C.A."/>
            <person name="Tapia P."/>
            <person name="Veloso J."/>
            <person name="Silva-Moreno E."/>
            <person name="Staats M."/>
            <person name="Valdes J.H."/>
            <person name="Van Kan J.A.L."/>
        </authorList>
    </citation>
    <scope>NUCLEOTIDE SEQUENCE [LARGE SCALE GENOMIC DNA]</scope>
    <source>
        <strain evidence="2 3">Bt9001</strain>
    </source>
</reference>
<evidence type="ECO:0000313" key="2">
    <source>
        <dbReference type="EMBL" id="TGO08592.1"/>
    </source>
</evidence>
<evidence type="ECO:0000256" key="1">
    <source>
        <dbReference type="SAM" id="MobiDB-lite"/>
    </source>
</evidence>
<keyword evidence="3" id="KW-1185">Reference proteome</keyword>
<proteinExistence type="predicted"/>
<protein>
    <submittedName>
        <fullName evidence="2">Uncharacterized protein</fullName>
    </submittedName>
</protein>
<feature type="region of interest" description="Disordered" evidence="1">
    <location>
        <begin position="66"/>
        <end position="87"/>
    </location>
</feature>
<comment type="caution">
    <text evidence="2">The sequence shown here is derived from an EMBL/GenBank/DDBJ whole genome shotgun (WGS) entry which is preliminary data.</text>
</comment>
<dbReference type="AlphaFoldDB" id="A0A4Z1ECZ2"/>
<accession>A0A4Z1ECZ2</accession>